<dbReference type="OrthoDB" id="47603at2"/>
<keyword evidence="1" id="KW-0472">Membrane</keyword>
<dbReference type="AlphaFoldDB" id="A0A1I3HW25"/>
<keyword evidence="1" id="KW-1133">Transmembrane helix</keyword>
<accession>A0A1I3HW25</accession>
<dbReference type="EMBL" id="FORI01000001">
    <property type="protein sequence ID" value="SFI39925.1"/>
    <property type="molecule type" value="Genomic_DNA"/>
</dbReference>
<sequence>MKKNIMPRFKPLDILIIFLVVAGGVFFTVRGAVRKGSRVSVNANGVHYEYSATANGVYKVAGELGETTFEIKDGRVRIIDSPCPNKTCVAQGWHNPLVCLPNKVMITVEGDGGAGAGVEQGGEFDAISE</sequence>
<organism evidence="2 3">
    <name type="scientific">Treponema bryantii</name>
    <dbReference type="NCBI Taxonomy" id="163"/>
    <lineage>
        <taxon>Bacteria</taxon>
        <taxon>Pseudomonadati</taxon>
        <taxon>Spirochaetota</taxon>
        <taxon>Spirochaetia</taxon>
        <taxon>Spirochaetales</taxon>
        <taxon>Treponemataceae</taxon>
        <taxon>Treponema</taxon>
    </lineage>
</organism>
<evidence type="ECO:0000256" key="1">
    <source>
        <dbReference type="SAM" id="Phobius"/>
    </source>
</evidence>
<name>A0A1I3HW25_9SPIR</name>
<feature type="transmembrane region" description="Helical" evidence="1">
    <location>
        <begin position="12"/>
        <end position="33"/>
    </location>
</feature>
<evidence type="ECO:0000313" key="3">
    <source>
        <dbReference type="Proteomes" id="UP000182737"/>
    </source>
</evidence>
<gene>
    <name evidence="2" type="ORF">SAMN04487775_101122</name>
</gene>
<keyword evidence="1" id="KW-0812">Transmembrane</keyword>
<protein>
    <submittedName>
        <fullName evidence="2">Uncharacterized protein</fullName>
    </submittedName>
</protein>
<reference evidence="3" key="1">
    <citation type="submission" date="2016-10" db="EMBL/GenBank/DDBJ databases">
        <authorList>
            <person name="Varghese N."/>
            <person name="Submissions S."/>
        </authorList>
    </citation>
    <scope>NUCLEOTIDE SEQUENCE [LARGE SCALE GENOMIC DNA]</scope>
    <source>
        <strain evidence="3">XBD1002</strain>
    </source>
</reference>
<dbReference type="InterPro" id="IPR038690">
    <property type="entry name" value="NusG_2_sf"/>
</dbReference>
<dbReference type="RefSeq" id="WP_083425612.1">
    <property type="nucleotide sequence ID" value="NZ_FORI01000001.1"/>
</dbReference>
<proteinExistence type="predicted"/>
<keyword evidence="3" id="KW-1185">Reference proteome</keyword>
<evidence type="ECO:0000313" key="2">
    <source>
        <dbReference type="EMBL" id="SFI39925.1"/>
    </source>
</evidence>
<dbReference type="Gene3D" id="2.60.320.10">
    <property type="entry name" value="N-utilization substance G protein NusG, insert domain"/>
    <property type="match status" value="1"/>
</dbReference>
<dbReference type="Proteomes" id="UP000182737">
    <property type="component" value="Unassembled WGS sequence"/>
</dbReference>
<dbReference type="CDD" id="cd09910">
    <property type="entry name" value="NGN-insert_like"/>
    <property type="match status" value="1"/>
</dbReference>
<dbReference type="Pfam" id="PF07009">
    <property type="entry name" value="NusG_II"/>
    <property type="match status" value="1"/>
</dbReference>